<name>A0A432MEK0_9BACT</name>
<organism evidence="1 2">
    <name type="scientific">Tautonia sociabilis</name>
    <dbReference type="NCBI Taxonomy" id="2080755"/>
    <lineage>
        <taxon>Bacteria</taxon>
        <taxon>Pseudomonadati</taxon>
        <taxon>Planctomycetota</taxon>
        <taxon>Planctomycetia</taxon>
        <taxon>Isosphaerales</taxon>
        <taxon>Isosphaeraceae</taxon>
        <taxon>Tautonia</taxon>
    </lineage>
</organism>
<gene>
    <name evidence="1" type="ORF">TsocGM_21250</name>
</gene>
<protein>
    <submittedName>
        <fullName evidence="1">Uncharacterized protein</fullName>
    </submittedName>
</protein>
<evidence type="ECO:0000313" key="1">
    <source>
        <dbReference type="EMBL" id="RUL83951.1"/>
    </source>
</evidence>
<dbReference type="EMBL" id="RYZH01000054">
    <property type="protein sequence ID" value="RUL83951.1"/>
    <property type="molecule type" value="Genomic_DNA"/>
</dbReference>
<keyword evidence="2" id="KW-1185">Reference proteome</keyword>
<dbReference type="RefSeq" id="WP_126727474.1">
    <property type="nucleotide sequence ID" value="NZ_RYZH01000054.1"/>
</dbReference>
<accession>A0A432MEK0</accession>
<dbReference type="AlphaFoldDB" id="A0A432MEK0"/>
<reference evidence="1 2" key="1">
    <citation type="submission" date="2018-12" db="EMBL/GenBank/DDBJ databases">
        <authorList>
            <person name="Toschakov S.V."/>
        </authorList>
    </citation>
    <scope>NUCLEOTIDE SEQUENCE [LARGE SCALE GENOMIC DNA]</scope>
    <source>
        <strain evidence="1 2">GM2012</strain>
    </source>
</reference>
<dbReference type="Proteomes" id="UP000280296">
    <property type="component" value="Unassembled WGS sequence"/>
</dbReference>
<sequence length="121" mass="12664">MSDRPQANPASDPIASANGTLDLVSQAARQGAVDASEAAARSWTAASRFARRFVYTTTYTVSYGVVFPCVFLAKSVPVNNAAGRGLIDGARAARTRVDRMLSPAPEVEMTTNGALPSFSPA</sequence>
<evidence type="ECO:0000313" key="2">
    <source>
        <dbReference type="Proteomes" id="UP000280296"/>
    </source>
</evidence>
<reference evidence="1 2" key="2">
    <citation type="submission" date="2019-01" db="EMBL/GenBank/DDBJ databases">
        <title>Tautonia sociabilis, a novel thermotolerant planctomycete of Isosphaeraceae family, isolated from a 4000 m deep subterranean habitat.</title>
        <authorList>
            <person name="Kovaleva O.L."/>
            <person name="Elcheninov A.G."/>
            <person name="Van Heerden E."/>
            <person name="Toshchakov S.V."/>
            <person name="Novikov A."/>
            <person name="Bonch-Osmolovskaya E.A."/>
            <person name="Kublanov I.V."/>
        </authorList>
    </citation>
    <scope>NUCLEOTIDE SEQUENCE [LARGE SCALE GENOMIC DNA]</scope>
    <source>
        <strain evidence="1 2">GM2012</strain>
    </source>
</reference>
<proteinExistence type="predicted"/>
<comment type="caution">
    <text evidence="1">The sequence shown here is derived from an EMBL/GenBank/DDBJ whole genome shotgun (WGS) entry which is preliminary data.</text>
</comment>